<reference evidence="8" key="1">
    <citation type="submission" date="2022-11" db="EMBL/GenBank/DDBJ databases">
        <authorList>
            <person name="Petersen C."/>
        </authorList>
    </citation>
    <scope>NUCLEOTIDE SEQUENCE</scope>
    <source>
        <strain evidence="8">IBT 30761</strain>
    </source>
</reference>
<keyword evidence="5 7" id="KW-0472">Membrane</keyword>
<organism evidence="8 9">
    <name type="scientific">Penicillium argentinense</name>
    <dbReference type="NCBI Taxonomy" id="1131581"/>
    <lineage>
        <taxon>Eukaryota</taxon>
        <taxon>Fungi</taxon>
        <taxon>Dikarya</taxon>
        <taxon>Ascomycota</taxon>
        <taxon>Pezizomycotina</taxon>
        <taxon>Eurotiomycetes</taxon>
        <taxon>Eurotiomycetidae</taxon>
        <taxon>Eurotiales</taxon>
        <taxon>Aspergillaceae</taxon>
        <taxon>Penicillium</taxon>
    </lineage>
</organism>
<evidence type="ECO:0008006" key="10">
    <source>
        <dbReference type="Google" id="ProtNLM"/>
    </source>
</evidence>
<feature type="transmembrane region" description="Helical" evidence="7">
    <location>
        <begin position="92"/>
        <end position="115"/>
    </location>
</feature>
<dbReference type="RefSeq" id="XP_056474016.1">
    <property type="nucleotide sequence ID" value="XM_056617857.1"/>
</dbReference>
<dbReference type="EMBL" id="JAPQKI010000005">
    <property type="protein sequence ID" value="KAJ5098362.1"/>
    <property type="molecule type" value="Genomic_DNA"/>
</dbReference>
<dbReference type="Proteomes" id="UP001149074">
    <property type="component" value="Unassembled WGS sequence"/>
</dbReference>
<dbReference type="PANTHER" id="PTHR31123:SF4">
    <property type="entry name" value="PROTEIN ALCS"/>
    <property type="match status" value="1"/>
</dbReference>
<comment type="similarity">
    <text evidence="2">Belongs to the acetate uptake transporter (AceTr) (TC 2.A.96) family.</text>
</comment>
<feature type="compositionally biased region" description="Basic and acidic residues" evidence="6">
    <location>
        <begin position="1"/>
        <end position="13"/>
    </location>
</feature>
<feature type="region of interest" description="Disordered" evidence="6">
    <location>
        <begin position="1"/>
        <end position="23"/>
    </location>
</feature>
<feature type="transmembrane region" description="Helical" evidence="7">
    <location>
        <begin position="165"/>
        <end position="184"/>
    </location>
</feature>
<feature type="transmembrane region" description="Helical" evidence="7">
    <location>
        <begin position="231"/>
        <end position="249"/>
    </location>
</feature>
<dbReference type="AlphaFoldDB" id="A0A9W9FEC6"/>
<dbReference type="GO" id="GO:0005886">
    <property type="term" value="C:plasma membrane"/>
    <property type="evidence" value="ECO:0007669"/>
    <property type="project" value="TreeGrafter"/>
</dbReference>
<evidence type="ECO:0000313" key="9">
    <source>
        <dbReference type="Proteomes" id="UP001149074"/>
    </source>
</evidence>
<evidence type="ECO:0000256" key="7">
    <source>
        <dbReference type="SAM" id="Phobius"/>
    </source>
</evidence>
<dbReference type="OrthoDB" id="3648309at2759"/>
<name>A0A9W9FEC6_9EURO</name>
<evidence type="ECO:0000256" key="5">
    <source>
        <dbReference type="ARBA" id="ARBA00023136"/>
    </source>
</evidence>
<feature type="transmembrane region" description="Helical" evidence="7">
    <location>
        <begin position="122"/>
        <end position="145"/>
    </location>
</feature>
<dbReference type="InterPro" id="IPR000791">
    <property type="entry name" value="Gpr1/Fun34/SatP-like"/>
</dbReference>
<dbReference type="GeneID" id="81356836"/>
<feature type="transmembrane region" description="Helical" evidence="7">
    <location>
        <begin position="191"/>
        <end position="211"/>
    </location>
</feature>
<evidence type="ECO:0000256" key="4">
    <source>
        <dbReference type="ARBA" id="ARBA00022989"/>
    </source>
</evidence>
<evidence type="ECO:0000256" key="2">
    <source>
        <dbReference type="ARBA" id="ARBA00005587"/>
    </source>
</evidence>
<dbReference type="GO" id="GO:0015123">
    <property type="term" value="F:acetate transmembrane transporter activity"/>
    <property type="evidence" value="ECO:0007669"/>
    <property type="project" value="TreeGrafter"/>
</dbReference>
<keyword evidence="9" id="KW-1185">Reference proteome</keyword>
<comment type="caution">
    <text evidence="8">The sequence shown here is derived from an EMBL/GenBank/DDBJ whole genome shotgun (WGS) entry which is preliminary data.</text>
</comment>
<proteinExistence type="inferred from homology"/>
<evidence type="ECO:0000256" key="6">
    <source>
        <dbReference type="SAM" id="MobiDB-lite"/>
    </source>
</evidence>
<keyword evidence="3 7" id="KW-0812">Transmembrane</keyword>
<sequence length="295" mass="31864">MNSDLDRNGEEKASFQNRETPSQALSMVPTSVTLSAEQFERLYLTRMTCQRPKLAKQVGNPTPLALGGFVITTTPLSCCLMAWRGASGNGVAFIGPIVFLGGLLLLITSILEFILGNTFPCVVFGTIGGFWFAFAASMIPSFNAAAPYSPSATDTIAGLSSPGFMTTYAFLFITMAVLMLIFMICATRTNIVYTLIFLSLLVVFLLLSSAYWQLAEGDASVGDRCVKGAGASLFVASLLGFYLLIVQLFEALEFPFQLPVGDLAVLWTDESHNNKSGDSRRYDEDLAAIGDDRSV</sequence>
<reference evidence="8" key="2">
    <citation type="journal article" date="2023" name="IMA Fungus">
        <title>Comparative genomic study of the Penicillium genus elucidates a diverse pangenome and 15 lateral gene transfer events.</title>
        <authorList>
            <person name="Petersen C."/>
            <person name="Sorensen T."/>
            <person name="Nielsen M.R."/>
            <person name="Sondergaard T.E."/>
            <person name="Sorensen J.L."/>
            <person name="Fitzpatrick D.A."/>
            <person name="Frisvad J.C."/>
            <person name="Nielsen K.L."/>
        </authorList>
    </citation>
    <scope>NUCLEOTIDE SEQUENCE</scope>
    <source>
        <strain evidence="8">IBT 30761</strain>
    </source>
</reference>
<feature type="transmembrane region" description="Helical" evidence="7">
    <location>
        <begin position="64"/>
        <end position="86"/>
    </location>
</feature>
<dbReference type="Pfam" id="PF01184">
    <property type="entry name" value="Gpr1_Fun34_YaaH"/>
    <property type="match status" value="1"/>
</dbReference>
<gene>
    <name evidence="8" type="ORF">N7532_005363</name>
</gene>
<dbReference type="InterPro" id="IPR051633">
    <property type="entry name" value="AceTr"/>
</dbReference>
<evidence type="ECO:0000256" key="1">
    <source>
        <dbReference type="ARBA" id="ARBA00004141"/>
    </source>
</evidence>
<evidence type="ECO:0000313" key="8">
    <source>
        <dbReference type="EMBL" id="KAJ5098362.1"/>
    </source>
</evidence>
<keyword evidence="4 7" id="KW-1133">Transmembrane helix</keyword>
<accession>A0A9W9FEC6</accession>
<evidence type="ECO:0000256" key="3">
    <source>
        <dbReference type="ARBA" id="ARBA00022692"/>
    </source>
</evidence>
<feature type="compositionally biased region" description="Polar residues" evidence="6">
    <location>
        <begin position="14"/>
        <end position="23"/>
    </location>
</feature>
<comment type="subcellular location">
    <subcellularLocation>
        <location evidence="1">Membrane</location>
        <topology evidence="1">Multi-pass membrane protein</topology>
    </subcellularLocation>
</comment>
<protein>
    <recommendedName>
        <fullName evidence="10">Protein alcS</fullName>
    </recommendedName>
</protein>
<dbReference type="PANTHER" id="PTHR31123">
    <property type="entry name" value="ACCUMULATION OF DYADS PROTEIN 2-RELATED"/>
    <property type="match status" value="1"/>
</dbReference>